<dbReference type="OMA" id="RTIVGYQ"/>
<feature type="compositionally biased region" description="Acidic residues" evidence="1">
    <location>
        <begin position="277"/>
        <end position="294"/>
    </location>
</feature>
<feature type="region of interest" description="Disordered" evidence="1">
    <location>
        <begin position="613"/>
        <end position="640"/>
    </location>
</feature>
<accession>A0A251UTT4</accession>
<evidence type="ECO:0000256" key="2">
    <source>
        <dbReference type="SAM" id="Phobius"/>
    </source>
</evidence>
<dbReference type="OrthoDB" id="1933309at2759"/>
<dbReference type="AlphaFoldDB" id="A0A251UTT4"/>
<proteinExistence type="predicted"/>
<dbReference type="PANTHER" id="PTHR37198:SF1">
    <property type="entry name" value="NUCLEOLIN"/>
    <property type="match status" value="1"/>
</dbReference>
<sequence length="737" mass="81138">MEDPESEWKIQEYSSSEEDDEDDKPTVVRRILSNGYVIGKEFVITGIFISSAPLVVPPLVVVSAIGYAFTVPFGVLFASYACTNKIMSMLLPTPSSPLRLEYYSGEVQQEDDDCKLGLGLDVVVETNEGDYGAEVDDFVTEREDNELVEDVNQEVHETEMVFELGDDYRQPDDYGPEVEGYVTDKEDNELVEDVNQEVETEIVFGFGDDYRQEGETLIANVDEDVDEREMEMEMEMEDDMLQRVNDTEEKEREPMEDVKQGVELRPCFDVAGHDDQGYEEDAGEYLEGNDDGLEEEPKGEVDESESDTQEVNEDAMLRDEGWVDNTVEDDCIVSESASDVAFGDVEDVGTTIPVTSGSASNVVFGDVKDVGATIPVTSGSASDVDFGDAKDVETTKPFTSGSASNVVFDDVKDVETTKSVTNESVSDVVFGDIKDVETTKQVTSESASDVVSGDVKDVGSTKPITSENAFNVVFGDDTDVETTEPVTVIEIESEKLVEKGSKNDEPVGEMRHVVILSDGNEENNFNSRVVDELDLVAREVVGDANEYERSIESDEKVLRESMGTQENNGGDASTDGSEDAIMRTMEEHLIHSNADAQEIGEENNNLEVGNEVKENAADDSVKYTDKENAADDNGNEVKENVSDDVLERTPSKHNTDNAKVVYKKMPSREDNLDDEKIWEKIGALRTIVGYQTPSQPTCIGELKALYVFTGVEPPASFEGDSDLDAKLKFLMAIVGVK</sequence>
<keyword evidence="2" id="KW-0812">Transmembrane</keyword>
<feature type="compositionally biased region" description="Acidic residues" evidence="1">
    <location>
        <begin position="302"/>
        <end position="313"/>
    </location>
</feature>
<dbReference type="PANTHER" id="PTHR37198">
    <property type="entry name" value="NUCLEOLIN"/>
    <property type="match status" value="1"/>
</dbReference>
<gene>
    <name evidence="3" type="ORF">HannXRQ_Chr05g0156881</name>
</gene>
<evidence type="ECO:0000313" key="3">
    <source>
        <dbReference type="EMBL" id="OTG26276.1"/>
    </source>
</evidence>
<dbReference type="InParanoid" id="A0A251UTT4"/>
<reference evidence="4" key="1">
    <citation type="journal article" date="2017" name="Nature">
        <title>The sunflower genome provides insights into oil metabolism, flowering and Asterid evolution.</title>
        <authorList>
            <person name="Badouin H."/>
            <person name="Gouzy J."/>
            <person name="Grassa C.J."/>
            <person name="Murat F."/>
            <person name="Staton S.E."/>
            <person name="Cottret L."/>
            <person name="Lelandais-Briere C."/>
            <person name="Owens G.L."/>
            <person name="Carrere S."/>
            <person name="Mayjonade B."/>
            <person name="Legrand L."/>
            <person name="Gill N."/>
            <person name="Kane N.C."/>
            <person name="Bowers J.E."/>
            <person name="Hubner S."/>
            <person name="Bellec A."/>
            <person name="Berard A."/>
            <person name="Berges H."/>
            <person name="Blanchet N."/>
            <person name="Boniface M.C."/>
            <person name="Brunel D."/>
            <person name="Catrice O."/>
            <person name="Chaidir N."/>
            <person name="Claudel C."/>
            <person name="Donnadieu C."/>
            <person name="Faraut T."/>
            <person name="Fievet G."/>
            <person name="Helmstetter N."/>
            <person name="King M."/>
            <person name="Knapp S.J."/>
            <person name="Lai Z."/>
            <person name="Le Paslier M.C."/>
            <person name="Lippi Y."/>
            <person name="Lorenzon L."/>
            <person name="Mandel J.R."/>
            <person name="Marage G."/>
            <person name="Marchand G."/>
            <person name="Marquand E."/>
            <person name="Bret-Mestries E."/>
            <person name="Morien E."/>
            <person name="Nambeesan S."/>
            <person name="Nguyen T."/>
            <person name="Pegot-Espagnet P."/>
            <person name="Pouilly N."/>
            <person name="Raftis F."/>
            <person name="Sallet E."/>
            <person name="Schiex T."/>
            <person name="Thomas J."/>
            <person name="Vandecasteele C."/>
            <person name="Vares D."/>
            <person name="Vear F."/>
            <person name="Vautrin S."/>
            <person name="Crespi M."/>
            <person name="Mangin B."/>
            <person name="Burke J.M."/>
            <person name="Salse J."/>
            <person name="Munos S."/>
            <person name="Vincourt P."/>
            <person name="Rieseberg L.H."/>
            <person name="Langlade N.B."/>
        </authorList>
    </citation>
    <scope>NUCLEOTIDE SEQUENCE [LARGE SCALE GENOMIC DNA]</scope>
    <source>
        <strain evidence="4">cv. SF193</strain>
    </source>
</reference>
<dbReference type="STRING" id="4232.A0A251UTT4"/>
<protein>
    <submittedName>
        <fullName evidence="3">Uncharacterized protein</fullName>
    </submittedName>
</protein>
<feature type="region of interest" description="Disordered" evidence="1">
    <location>
        <begin position="270"/>
        <end position="323"/>
    </location>
</feature>
<keyword evidence="2" id="KW-1133">Transmembrane helix</keyword>
<feature type="region of interest" description="Disordered" evidence="1">
    <location>
        <begin position="1"/>
        <end position="25"/>
    </location>
</feature>
<evidence type="ECO:0000256" key="1">
    <source>
        <dbReference type="SAM" id="MobiDB-lite"/>
    </source>
</evidence>
<dbReference type="FunCoup" id="A0A251UTT4">
    <property type="interactions" value="93"/>
</dbReference>
<keyword evidence="2" id="KW-0472">Membrane</keyword>
<dbReference type="Proteomes" id="UP000215914">
    <property type="component" value="Chromosome 5"/>
</dbReference>
<name>A0A251UTT4_HELAN</name>
<keyword evidence="4" id="KW-1185">Reference proteome</keyword>
<organism evidence="3 4">
    <name type="scientific">Helianthus annuus</name>
    <name type="common">Common sunflower</name>
    <dbReference type="NCBI Taxonomy" id="4232"/>
    <lineage>
        <taxon>Eukaryota</taxon>
        <taxon>Viridiplantae</taxon>
        <taxon>Streptophyta</taxon>
        <taxon>Embryophyta</taxon>
        <taxon>Tracheophyta</taxon>
        <taxon>Spermatophyta</taxon>
        <taxon>Magnoliopsida</taxon>
        <taxon>eudicotyledons</taxon>
        <taxon>Gunneridae</taxon>
        <taxon>Pentapetalae</taxon>
        <taxon>asterids</taxon>
        <taxon>campanulids</taxon>
        <taxon>Asterales</taxon>
        <taxon>Asteraceae</taxon>
        <taxon>Asteroideae</taxon>
        <taxon>Heliantheae alliance</taxon>
        <taxon>Heliantheae</taxon>
        <taxon>Helianthus</taxon>
    </lineage>
</organism>
<feature type="transmembrane region" description="Helical" evidence="2">
    <location>
        <begin position="59"/>
        <end position="82"/>
    </location>
</feature>
<dbReference type="EMBL" id="CM007894">
    <property type="protein sequence ID" value="OTG26276.1"/>
    <property type="molecule type" value="Genomic_DNA"/>
</dbReference>
<feature type="compositionally biased region" description="Basic and acidic residues" evidence="1">
    <location>
        <begin position="1"/>
        <end position="10"/>
    </location>
</feature>
<evidence type="ECO:0000313" key="4">
    <source>
        <dbReference type="Proteomes" id="UP000215914"/>
    </source>
</evidence>